<dbReference type="SUPFAM" id="SSF55821">
    <property type="entry name" value="YrdC/RibB"/>
    <property type="match status" value="1"/>
</dbReference>
<proteinExistence type="predicted"/>
<dbReference type="InterPro" id="IPR052532">
    <property type="entry name" value="SUA5_domain"/>
</dbReference>
<feature type="domain" description="YrdC-like" evidence="1">
    <location>
        <begin position="12"/>
        <end position="198"/>
    </location>
</feature>
<dbReference type="PANTHER" id="PTHR42828:SF3">
    <property type="entry name" value="THREONYLCARBAMOYL-AMP SYNTHASE"/>
    <property type="match status" value="1"/>
</dbReference>
<gene>
    <name evidence="2" type="ORF">CH357_00820</name>
</gene>
<dbReference type="GO" id="GO:0003725">
    <property type="term" value="F:double-stranded RNA binding"/>
    <property type="evidence" value="ECO:0007669"/>
    <property type="project" value="InterPro"/>
</dbReference>
<dbReference type="Proteomes" id="UP000232196">
    <property type="component" value="Unassembled WGS sequence"/>
</dbReference>
<dbReference type="RefSeq" id="WP_100704885.1">
    <property type="nucleotide sequence ID" value="NZ_NPDL01000004.1"/>
</dbReference>
<dbReference type="PROSITE" id="PS51163">
    <property type="entry name" value="YRDC"/>
    <property type="match status" value="1"/>
</dbReference>
<sequence>MILELHPQNPEKRILGQISKKLSEGGVYVFPTDTVYGLVADSQSHAGVEKLYKLKNISKNQPLSLLCADISTASNYMEQLSNEAFRLMKRITPGPYTFVVKANKHLPRVSFSNQKDKNIGIRIPDSKYLQTLMELHPNPLTSTSVFFKDEFVTDVDMIEKEYGSKVDGIIDGGILELELSTILDCTGDGISILREGKGMDKINSL</sequence>
<organism evidence="2 3">
    <name type="scientific">Leptospira hartskeerlii</name>
    <dbReference type="NCBI Taxonomy" id="2023177"/>
    <lineage>
        <taxon>Bacteria</taxon>
        <taxon>Pseudomonadati</taxon>
        <taxon>Spirochaetota</taxon>
        <taxon>Spirochaetia</taxon>
        <taxon>Leptospirales</taxon>
        <taxon>Leptospiraceae</taxon>
        <taxon>Leptospira</taxon>
    </lineage>
</organism>
<reference evidence="2 3" key="1">
    <citation type="submission" date="2017-07" db="EMBL/GenBank/DDBJ databases">
        <title>Leptospira spp. isolated from tropical soils.</title>
        <authorList>
            <person name="Thibeaux R."/>
            <person name="Iraola G."/>
            <person name="Ferres I."/>
            <person name="Bierque E."/>
            <person name="Girault D."/>
            <person name="Soupe-Gilbert M.-E."/>
            <person name="Picardeau M."/>
            <person name="Goarant C."/>
        </authorList>
    </citation>
    <scope>NUCLEOTIDE SEQUENCE [LARGE SCALE GENOMIC DNA]</scope>
    <source>
        <strain evidence="2 3">MCA1-C-A1</strain>
    </source>
</reference>
<dbReference type="EMBL" id="NPDN01000001">
    <property type="protein sequence ID" value="PJZ27139.1"/>
    <property type="molecule type" value="Genomic_DNA"/>
</dbReference>
<evidence type="ECO:0000259" key="1">
    <source>
        <dbReference type="PROSITE" id="PS51163"/>
    </source>
</evidence>
<evidence type="ECO:0000313" key="2">
    <source>
        <dbReference type="EMBL" id="PJZ27139.1"/>
    </source>
</evidence>
<dbReference type="NCBIfam" id="TIGR00057">
    <property type="entry name" value="L-threonylcarbamoyladenylate synthase"/>
    <property type="match status" value="1"/>
</dbReference>
<name>A0A2M9XHL2_9LEPT</name>
<keyword evidence="3" id="KW-1185">Reference proteome</keyword>
<dbReference type="OrthoDB" id="9814580at2"/>
<dbReference type="AlphaFoldDB" id="A0A2M9XHL2"/>
<dbReference type="Pfam" id="PF01300">
    <property type="entry name" value="Sua5_yciO_yrdC"/>
    <property type="match status" value="1"/>
</dbReference>
<dbReference type="InterPro" id="IPR017945">
    <property type="entry name" value="DHBP_synth_RibB-like_a/b_dom"/>
</dbReference>
<dbReference type="PANTHER" id="PTHR42828">
    <property type="entry name" value="DHBP SYNTHASE RIBB-LIKE ALPHA/BETA DOMAIN-CONTAINING PROTEIN"/>
    <property type="match status" value="1"/>
</dbReference>
<dbReference type="InterPro" id="IPR006070">
    <property type="entry name" value="Sua5-like_dom"/>
</dbReference>
<accession>A0A2M9XHL2</accession>
<comment type="caution">
    <text evidence="2">The sequence shown here is derived from an EMBL/GenBank/DDBJ whole genome shotgun (WGS) entry which is preliminary data.</text>
</comment>
<protein>
    <submittedName>
        <fullName evidence="2">Threonylcarbamoyl-AMP synthase</fullName>
    </submittedName>
</protein>
<evidence type="ECO:0000313" key="3">
    <source>
        <dbReference type="Proteomes" id="UP000232196"/>
    </source>
</evidence>
<dbReference type="Gene3D" id="3.90.870.10">
    <property type="entry name" value="DHBP synthase"/>
    <property type="match status" value="1"/>
</dbReference>